<evidence type="ECO:0000313" key="1">
    <source>
        <dbReference type="EMBL" id="OBR67965.1"/>
    </source>
</evidence>
<proteinExistence type="predicted"/>
<sequence>MMDCDITGQIVLCEEIEPSYEKKTLSLIHIMNALVIEAYPSIVLSKILIKLSHKPNKTYVINIIVEDREGHMLYASPPNEIYIEGDPTKTYFNESIADLRFMVEKSGVYFIKLVLDKTATLATWPLFIKESYTS</sequence>
<dbReference type="AlphaFoldDB" id="A0A1A5YRC5"/>
<dbReference type="STRING" id="1844972.A7K91_18710"/>
<gene>
    <name evidence="1" type="ORF">A7K91_18710</name>
</gene>
<evidence type="ECO:0000313" key="2">
    <source>
        <dbReference type="Proteomes" id="UP000092024"/>
    </source>
</evidence>
<name>A0A1A5YRC5_9BACL</name>
<protein>
    <submittedName>
        <fullName evidence="1">Uncharacterized protein</fullName>
    </submittedName>
</protein>
<organism evidence="1 2">
    <name type="scientific">Paenibacillus oryzae</name>
    <dbReference type="NCBI Taxonomy" id="1844972"/>
    <lineage>
        <taxon>Bacteria</taxon>
        <taxon>Bacillati</taxon>
        <taxon>Bacillota</taxon>
        <taxon>Bacilli</taxon>
        <taxon>Bacillales</taxon>
        <taxon>Paenibacillaceae</taxon>
        <taxon>Paenibacillus</taxon>
    </lineage>
</organism>
<keyword evidence="2" id="KW-1185">Reference proteome</keyword>
<reference evidence="1 2" key="1">
    <citation type="submission" date="2016-05" db="EMBL/GenBank/DDBJ databases">
        <title>Paenibacillus oryzae. sp. nov., isolated from the rice root.</title>
        <authorList>
            <person name="Zhang J."/>
            <person name="Zhang X."/>
        </authorList>
    </citation>
    <scope>NUCLEOTIDE SEQUENCE [LARGE SCALE GENOMIC DNA]</scope>
    <source>
        <strain evidence="1 2">1DrF-4</strain>
    </source>
</reference>
<dbReference type="Proteomes" id="UP000092024">
    <property type="component" value="Unassembled WGS sequence"/>
</dbReference>
<dbReference type="EMBL" id="LYPA01000030">
    <property type="protein sequence ID" value="OBR67965.1"/>
    <property type="molecule type" value="Genomic_DNA"/>
</dbReference>
<accession>A0A1A5YRC5</accession>
<dbReference type="RefSeq" id="WP_068679902.1">
    <property type="nucleotide sequence ID" value="NZ_LYPA01000030.1"/>
</dbReference>
<comment type="caution">
    <text evidence="1">The sequence shown here is derived from an EMBL/GenBank/DDBJ whole genome shotgun (WGS) entry which is preliminary data.</text>
</comment>